<dbReference type="GO" id="GO:0006633">
    <property type="term" value="P:fatty acid biosynthetic process"/>
    <property type="evidence" value="ECO:0007669"/>
    <property type="project" value="InterPro"/>
</dbReference>
<dbReference type="GO" id="GO:0003989">
    <property type="term" value="F:acetyl-CoA carboxylase activity"/>
    <property type="evidence" value="ECO:0007669"/>
    <property type="project" value="InterPro"/>
</dbReference>
<dbReference type="PRINTS" id="PR01070">
    <property type="entry name" value="ACCCTRFRASEB"/>
</dbReference>
<evidence type="ECO:0000313" key="6">
    <source>
        <dbReference type="Proteomes" id="UP000470246"/>
    </source>
</evidence>
<feature type="domain" description="CoA carboxyltransferase N-terminal" evidence="3">
    <location>
        <begin position="1"/>
        <end position="237"/>
    </location>
</feature>
<dbReference type="Proteomes" id="UP000470246">
    <property type="component" value="Unassembled WGS sequence"/>
</dbReference>
<protein>
    <submittedName>
        <fullName evidence="5">Acetyl-CoA carboxyl transferase</fullName>
    </submittedName>
</protein>
<dbReference type="RefSeq" id="WP_163480913.1">
    <property type="nucleotide sequence ID" value="NZ_JAAGWF010000008.1"/>
</dbReference>
<name>A0A7K3VYL7_9ACTN</name>
<keyword evidence="6" id="KW-1185">Reference proteome</keyword>
<dbReference type="Gene3D" id="3.90.226.10">
    <property type="entry name" value="2-enoyl-CoA Hydratase, Chain A, domain 1"/>
    <property type="match status" value="2"/>
</dbReference>
<dbReference type="PROSITE" id="PS50989">
    <property type="entry name" value="COA_CT_CTER"/>
    <property type="match status" value="1"/>
</dbReference>
<dbReference type="InterPro" id="IPR029045">
    <property type="entry name" value="ClpP/crotonase-like_dom_sf"/>
</dbReference>
<dbReference type="GO" id="GO:0016740">
    <property type="term" value="F:transferase activity"/>
    <property type="evidence" value="ECO:0007669"/>
    <property type="project" value="UniProtKB-KW"/>
</dbReference>
<gene>
    <name evidence="5" type="ORF">GCU56_07580</name>
</gene>
<dbReference type="InterPro" id="IPR000438">
    <property type="entry name" value="Acetyl_CoA_COase_Trfase_b_su"/>
</dbReference>
<dbReference type="PROSITE" id="PS50980">
    <property type="entry name" value="COA_CT_NTER"/>
    <property type="match status" value="1"/>
</dbReference>
<accession>A0A7K3VYL7</accession>
<dbReference type="InterPro" id="IPR034733">
    <property type="entry name" value="AcCoA_carboxyl_beta"/>
</dbReference>
<dbReference type="PANTHER" id="PTHR42995:SF5">
    <property type="entry name" value="ACETYL-COENZYME A CARBOXYLASE CARBOXYL TRANSFERASE SUBUNIT BETA, CHLOROPLASTIC"/>
    <property type="match status" value="1"/>
</dbReference>
<dbReference type="GO" id="GO:2001295">
    <property type="term" value="P:malonyl-CoA biosynthetic process"/>
    <property type="evidence" value="ECO:0007669"/>
    <property type="project" value="TreeGrafter"/>
</dbReference>
<comment type="caution">
    <text evidence="5">The sequence shown here is derived from an EMBL/GenBank/DDBJ whole genome shotgun (WGS) entry which is preliminary data.</text>
</comment>
<dbReference type="SUPFAM" id="SSF52096">
    <property type="entry name" value="ClpP/crotonase"/>
    <property type="match status" value="2"/>
</dbReference>
<evidence type="ECO:0000259" key="4">
    <source>
        <dbReference type="PROSITE" id="PS50989"/>
    </source>
</evidence>
<keyword evidence="1 5" id="KW-0808">Transferase</keyword>
<dbReference type="Pfam" id="PF01039">
    <property type="entry name" value="Carboxyl_trans"/>
    <property type="match status" value="1"/>
</dbReference>
<feature type="compositionally biased region" description="Basic and acidic residues" evidence="2">
    <location>
        <begin position="230"/>
        <end position="242"/>
    </location>
</feature>
<evidence type="ECO:0000256" key="2">
    <source>
        <dbReference type="SAM" id="MobiDB-lite"/>
    </source>
</evidence>
<proteinExistence type="predicted"/>
<dbReference type="EMBL" id="JAAGWF010000008">
    <property type="protein sequence ID" value="NEK57731.1"/>
    <property type="molecule type" value="Genomic_DNA"/>
</dbReference>
<evidence type="ECO:0000313" key="5">
    <source>
        <dbReference type="EMBL" id="NEK57731.1"/>
    </source>
</evidence>
<dbReference type="AlphaFoldDB" id="A0A7K3VYL7"/>
<evidence type="ECO:0000256" key="1">
    <source>
        <dbReference type="ARBA" id="ARBA00022679"/>
    </source>
</evidence>
<dbReference type="GO" id="GO:0009317">
    <property type="term" value="C:acetyl-CoA carboxylase complex"/>
    <property type="evidence" value="ECO:0007669"/>
    <property type="project" value="InterPro"/>
</dbReference>
<dbReference type="InterPro" id="IPR011762">
    <property type="entry name" value="COA_CT_N"/>
</dbReference>
<sequence length="521" mass="54832">MTRGPDARTLRDRVLDPGSWQTWDTPVVVGDVPADYAAELAHAAERTRQDESIITGEGRLRGRRVAVVAGEFGFLAGSIGVAAAERLIAAVERATEEGLPLLAAPVSGGTRMQEGTVAFLQMIGITAAIARHKAAGLPYLVYLRNPTFGGVLASWGSTGHVTIAEPGAAIGFLGPRVYEALYGEPFPEGVQTAEHLADRGLIDAVVPHEEIAEVADRALRVLAARQTWHRDVAGAEPPRPEDGTDAGLGDTDGADHRSAWDVVTASRREDRPGVRRLLRTAATDVVGLSGTGAGEKDPGLLLALARFGGAPCVVLGQDRRGQSLSAPLGPAALREARRGMRLAAELRLPLVTLIDTPGAALSKEAEEGGLAGEIARCLQDLVMLEAPTLAVLLGQGTGGGALALVPADRVLAAANGWLGPLPPEGASAIVHRTVDRADEMAAAQGVRATDLWRAGIVDRVVPERPDAADEPVEFCRRLGRVLGEELANLLGRDDGARFRSRLHRYRHLGRQVPPPSASPGR</sequence>
<reference evidence="5 6" key="1">
    <citation type="submission" date="2020-02" db="EMBL/GenBank/DDBJ databases">
        <title>Geodermatophilus sabuli CPCC 205279 I12A-02694.</title>
        <authorList>
            <person name="Jiang Z."/>
        </authorList>
    </citation>
    <scope>NUCLEOTIDE SEQUENCE [LARGE SCALE GENOMIC DNA]</scope>
    <source>
        <strain evidence="5 6">I12A-02694</strain>
    </source>
</reference>
<feature type="region of interest" description="Disordered" evidence="2">
    <location>
        <begin position="230"/>
        <end position="265"/>
    </location>
</feature>
<dbReference type="InterPro" id="IPR011763">
    <property type="entry name" value="COA_CT_C"/>
</dbReference>
<organism evidence="5 6">
    <name type="scientific">Geodermatophilus sabuli</name>
    <dbReference type="NCBI Taxonomy" id="1564158"/>
    <lineage>
        <taxon>Bacteria</taxon>
        <taxon>Bacillati</taxon>
        <taxon>Actinomycetota</taxon>
        <taxon>Actinomycetes</taxon>
        <taxon>Geodermatophilales</taxon>
        <taxon>Geodermatophilaceae</taxon>
        <taxon>Geodermatophilus</taxon>
    </lineage>
</organism>
<evidence type="ECO:0000259" key="3">
    <source>
        <dbReference type="PROSITE" id="PS50980"/>
    </source>
</evidence>
<feature type="domain" description="CoA carboxyltransferase C-terminal" evidence="4">
    <location>
        <begin position="248"/>
        <end position="488"/>
    </location>
</feature>
<dbReference type="PANTHER" id="PTHR42995">
    <property type="entry name" value="ACETYL-COENZYME A CARBOXYLASE CARBOXYL TRANSFERASE SUBUNIT BETA, CHLOROPLASTIC"/>
    <property type="match status" value="1"/>
</dbReference>